<dbReference type="AlphaFoldDB" id="A0A2S4N9A8"/>
<evidence type="ECO:0000256" key="4">
    <source>
        <dbReference type="ARBA" id="ARBA00022692"/>
    </source>
</evidence>
<dbReference type="GO" id="GO:0006508">
    <property type="term" value="P:proteolysis"/>
    <property type="evidence" value="ECO:0007669"/>
    <property type="project" value="UniProtKB-KW"/>
</dbReference>
<protein>
    <submittedName>
        <fullName evidence="9">Exosortase family protein XrtF</fullName>
    </submittedName>
</protein>
<evidence type="ECO:0000256" key="1">
    <source>
        <dbReference type="ARBA" id="ARBA00004651"/>
    </source>
</evidence>
<feature type="transmembrane region" description="Helical" evidence="8">
    <location>
        <begin position="115"/>
        <end position="144"/>
    </location>
</feature>
<dbReference type="GO" id="GO:0008233">
    <property type="term" value="F:peptidase activity"/>
    <property type="evidence" value="ECO:0007669"/>
    <property type="project" value="UniProtKB-KW"/>
</dbReference>
<dbReference type="NCBIfam" id="TIGR04128">
    <property type="entry name" value="exoso_Fjoh_1448"/>
    <property type="match status" value="1"/>
</dbReference>
<dbReference type="RefSeq" id="WP_169929259.1">
    <property type="nucleotide sequence ID" value="NZ_PQNY01000004.1"/>
</dbReference>
<keyword evidence="5" id="KW-0378">Hydrolase</keyword>
<keyword evidence="3" id="KW-0645">Protease</keyword>
<evidence type="ECO:0000256" key="8">
    <source>
        <dbReference type="SAM" id="Phobius"/>
    </source>
</evidence>
<evidence type="ECO:0000256" key="7">
    <source>
        <dbReference type="ARBA" id="ARBA00023136"/>
    </source>
</evidence>
<accession>A0A2S4N9A8</accession>
<organism evidence="9 10">
    <name type="scientific">Flavobacterium croceum DSM 17960</name>
    <dbReference type="NCBI Taxonomy" id="1121886"/>
    <lineage>
        <taxon>Bacteria</taxon>
        <taxon>Pseudomonadati</taxon>
        <taxon>Bacteroidota</taxon>
        <taxon>Flavobacteriia</taxon>
        <taxon>Flavobacteriales</taxon>
        <taxon>Flavobacteriaceae</taxon>
        <taxon>Flavobacterium</taxon>
    </lineage>
</organism>
<comment type="caution">
    <text evidence="9">The sequence shown here is derived from an EMBL/GenBank/DDBJ whole genome shotgun (WGS) entry which is preliminary data.</text>
</comment>
<keyword evidence="4 8" id="KW-0812">Transmembrane</keyword>
<reference evidence="9 10" key="1">
    <citation type="submission" date="2018-01" db="EMBL/GenBank/DDBJ databases">
        <title>Genomic Encyclopedia of Type Strains, Phase I: the one thousand microbial genomes (KMG-I) project.</title>
        <authorList>
            <person name="Goeker M."/>
        </authorList>
    </citation>
    <scope>NUCLEOTIDE SEQUENCE [LARGE SCALE GENOMIC DNA]</scope>
    <source>
        <strain evidence="9 10">DSM 17960</strain>
    </source>
</reference>
<feature type="transmembrane region" description="Helical" evidence="8">
    <location>
        <begin position="84"/>
        <end position="108"/>
    </location>
</feature>
<dbReference type="NCBIfam" id="TIGR04178">
    <property type="entry name" value="exo_archaeo"/>
    <property type="match status" value="1"/>
</dbReference>
<evidence type="ECO:0000256" key="5">
    <source>
        <dbReference type="ARBA" id="ARBA00022801"/>
    </source>
</evidence>
<sequence>MKETLIAYKPFLFFLARFFAVYILATILYQYYLAQYDVAKNEVDGITKIVSTQTVQFMNFVDGNAYAIPNTTEPCMNVFYNNKWVVRIIEGCNAVSVLILFISFIVAFRGKIINTFAFMCLGSVLIYIVNIIRITCLSISIYYYPAYQDFLHGIVFPLVIYGLVFVLWFVWIHKFSYYAK</sequence>
<proteinExistence type="predicted"/>
<comment type="subcellular location">
    <subcellularLocation>
        <location evidence="1">Cell membrane</location>
        <topology evidence="1">Multi-pass membrane protein</topology>
    </subcellularLocation>
</comment>
<name>A0A2S4N9A8_9FLAO</name>
<evidence type="ECO:0000256" key="6">
    <source>
        <dbReference type="ARBA" id="ARBA00022989"/>
    </source>
</evidence>
<dbReference type="EMBL" id="PQNY01000004">
    <property type="protein sequence ID" value="POS02291.1"/>
    <property type="molecule type" value="Genomic_DNA"/>
</dbReference>
<evidence type="ECO:0000313" key="9">
    <source>
        <dbReference type="EMBL" id="POS02291.1"/>
    </source>
</evidence>
<dbReference type="Proteomes" id="UP000237056">
    <property type="component" value="Unassembled WGS sequence"/>
</dbReference>
<keyword evidence="10" id="KW-1185">Reference proteome</keyword>
<dbReference type="GO" id="GO:0005886">
    <property type="term" value="C:plasma membrane"/>
    <property type="evidence" value="ECO:0007669"/>
    <property type="project" value="UniProtKB-SubCell"/>
</dbReference>
<evidence type="ECO:0000256" key="3">
    <source>
        <dbReference type="ARBA" id="ARBA00022670"/>
    </source>
</evidence>
<dbReference type="InterPro" id="IPR026392">
    <property type="entry name" value="Exo/Archaeosortase_dom"/>
</dbReference>
<dbReference type="InterPro" id="IPR026323">
    <property type="entry name" value="Exosortase-related_prot_XrtF"/>
</dbReference>
<keyword evidence="7 8" id="KW-0472">Membrane</keyword>
<feature type="transmembrane region" description="Helical" evidence="8">
    <location>
        <begin position="12"/>
        <end position="32"/>
    </location>
</feature>
<gene>
    <name evidence="9" type="ORF">Q361_10410</name>
</gene>
<keyword evidence="6 8" id="KW-1133">Transmembrane helix</keyword>
<evidence type="ECO:0000256" key="2">
    <source>
        <dbReference type="ARBA" id="ARBA00022475"/>
    </source>
</evidence>
<feature type="transmembrane region" description="Helical" evidence="8">
    <location>
        <begin position="150"/>
        <end position="172"/>
    </location>
</feature>
<evidence type="ECO:0000313" key="10">
    <source>
        <dbReference type="Proteomes" id="UP000237056"/>
    </source>
</evidence>
<keyword evidence="2" id="KW-1003">Cell membrane</keyword>